<sequence>MASDVETKRPTHGVARQSVLIVEDEFLIALDLESTIKEMGLDVAGVARDKEQALTLAPLADIAFVDVNLADGATGPEIGERLVEEFGVTVVFMTGNPEAVVGRVEGALDILSKPASPSIVQTSLRHALDVRRSA</sequence>
<dbReference type="STRING" id="501024.RTCCBAU85039_1911"/>
<keyword evidence="1" id="KW-0597">Phosphoprotein</keyword>
<reference evidence="4 6" key="1">
    <citation type="submission" date="2016-10" db="EMBL/GenBank/DDBJ databases">
        <authorList>
            <person name="Varghese N."/>
            <person name="Submissions S."/>
        </authorList>
    </citation>
    <scope>NUCLEOTIDE SEQUENCE [LARGE SCALE GENOMIC DNA]</scope>
    <source>
        <strain evidence="4 6">CGMCC 1.7071</strain>
    </source>
</reference>
<feature type="domain" description="Response regulatory" evidence="2">
    <location>
        <begin position="18"/>
        <end position="128"/>
    </location>
</feature>
<dbReference type="OrthoDB" id="7060229at2"/>
<dbReference type="Proteomes" id="UP000183063">
    <property type="component" value="Unassembled WGS sequence"/>
</dbReference>
<organism evidence="3 5">
    <name type="scientific">Rhizobium tibeticum</name>
    <dbReference type="NCBI Taxonomy" id="501024"/>
    <lineage>
        <taxon>Bacteria</taxon>
        <taxon>Pseudomonadati</taxon>
        <taxon>Pseudomonadota</taxon>
        <taxon>Alphaproteobacteria</taxon>
        <taxon>Hyphomicrobiales</taxon>
        <taxon>Rhizobiaceae</taxon>
        <taxon>Rhizobium/Agrobacterium group</taxon>
        <taxon>Rhizobium</taxon>
    </lineage>
</organism>
<dbReference type="NCBIfam" id="NF009972">
    <property type="entry name" value="PRK13435.1-3"/>
    <property type="match status" value="1"/>
</dbReference>
<dbReference type="SUPFAM" id="SSF52172">
    <property type="entry name" value="CheY-like"/>
    <property type="match status" value="1"/>
</dbReference>
<dbReference type="AlphaFoldDB" id="A0A1H8IG12"/>
<feature type="modified residue" description="4-aspartylphosphate" evidence="1">
    <location>
        <position position="66"/>
    </location>
</feature>
<gene>
    <name evidence="3" type="ORF">RTCCBAU85039_1911</name>
    <name evidence="4" type="ORF">SAMN05216228_1006124</name>
</gene>
<proteinExistence type="predicted"/>
<dbReference type="SMART" id="SM00448">
    <property type="entry name" value="REC"/>
    <property type="match status" value="1"/>
</dbReference>
<keyword evidence="6" id="KW-1185">Reference proteome</keyword>
<reference evidence="3" key="2">
    <citation type="submission" date="2016-10" db="EMBL/GenBank/DDBJ databases">
        <authorList>
            <person name="de Groot N.N."/>
        </authorList>
    </citation>
    <scope>NUCLEOTIDE SEQUENCE [LARGE SCALE GENOMIC DNA]</scope>
    <source>
        <strain evidence="3">CCBAU85039</strain>
    </source>
</reference>
<dbReference type="Pfam" id="PF00072">
    <property type="entry name" value="Response_reg"/>
    <property type="match status" value="1"/>
</dbReference>
<evidence type="ECO:0000313" key="3">
    <source>
        <dbReference type="EMBL" id="SEH70964.1"/>
    </source>
</evidence>
<dbReference type="Proteomes" id="UP000198939">
    <property type="component" value="Unassembled WGS sequence"/>
</dbReference>
<evidence type="ECO:0000256" key="1">
    <source>
        <dbReference type="PROSITE-ProRule" id="PRU00169"/>
    </source>
</evidence>
<dbReference type="EMBL" id="FNXB01000008">
    <property type="protein sequence ID" value="SEH70964.1"/>
    <property type="molecule type" value="Genomic_DNA"/>
</dbReference>
<evidence type="ECO:0000313" key="4">
    <source>
        <dbReference type="EMBL" id="SEN67593.1"/>
    </source>
</evidence>
<reference evidence="5" key="3">
    <citation type="submission" date="2016-10" db="EMBL/GenBank/DDBJ databases">
        <authorList>
            <person name="Wibberg D."/>
        </authorList>
    </citation>
    <scope>NUCLEOTIDE SEQUENCE [LARGE SCALE GENOMIC DNA]</scope>
</reference>
<dbReference type="RefSeq" id="WP_072373726.1">
    <property type="nucleotide sequence ID" value="NZ_FNXB01000008.1"/>
</dbReference>
<accession>A0A1H8IG12</accession>
<evidence type="ECO:0000259" key="2">
    <source>
        <dbReference type="PROSITE" id="PS50110"/>
    </source>
</evidence>
<dbReference type="GO" id="GO:0000160">
    <property type="term" value="P:phosphorelay signal transduction system"/>
    <property type="evidence" value="ECO:0007669"/>
    <property type="project" value="InterPro"/>
</dbReference>
<dbReference type="PROSITE" id="PS50110">
    <property type="entry name" value="RESPONSE_REGULATORY"/>
    <property type="match status" value="1"/>
</dbReference>
<protein>
    <submittedName>
        <fullName evidence="3 4">Response regulator</fullName>
    </submittedName>
</protein>
<dbReference type="InterPro" id="IPR001789">
    <property type="entry name" value="Sig_transdc_resp-reg_receiver"/>
</dbReference>
<dbReference type="InterPro" id="IPR011006">
    <property type="entry name" value="CheY-like_superfamily"/>
</dbReference>
<evidence type="ECO:0000313" key="5">
    <source>
        <dbReference type="Proteomes" id="UP000183063"/>
    </source>
</evidence>
<dbReference type="EMBL" id="FOCV01000006">
    <property type="protein sequence ID" value="SEN67593.1"/>
    <property type="molecule type" value="Genomic_DNA"/>
</dbReference>
<evidence type="ECO:0000313" key="6">
    <source>
        <dbReference type="Proteomes" id="UP000198939"/>
    </source>
</evidence>
<dbReference type="Gene3D" id="3.40.50.2300">
    <property type="match status" value="1"/>
</dbReference>
<name>A0A1H8IG12_9HYPH</name>